<evidence type="ECO:0000313" key="1">
    <source>
        <dbReference type="EMBL" id="CEG14041.1"/>
    </source>
</evidence>
<sequence length="92" mass="10621">MVGEIGRQNLIPQYCQYLLSSQINYTLTNFADHIEGISHDVINRQLGKEKITPKVVWENVYCSTAEIALFIEWHIVCCLRTKDLLFAYITVS</sequence>
<gene>
    <name evidence="1" type="ORF">MSIBF_A950005</name>
</gene>
<dbReference type="AlphaFoldDB" id="A0A098EEU2"/>
<protein>
    <submittedName>
        <fullName evidence="1">Uncharacterized protein</fullName>
    </submittedName>
</protein>
<organism evidence="1">
    <name type="scientific">groundwater metagenome</name>
    <dbReference type="NCBI Taxonomy" id="717931"/>
    <lineage>
        <taxon>unclassified sequences</taxon>
        <taxon>metagenomes</taxon>
        <taxon>ecological metagenomes</taxon>
    </lineage>
</organism>
<reference evidence="1" key="1">
    <citation type="submission" date="2014-09" db="EMBL/GenBank/DDBJ databases">
        <authorList>
            <person name="Probst J Alexander"/>
        </authorList>
    </citation>
    <scope>NUCLEOTIDE SEQUENCE</scope>
</reference>
<accession>A0A098EEU2</accession>
<dbReference type="EMBL" id="CCXY01000463">
    <property type="protein sequence ID" value="CEG14041.1"/>
    <property type="molecule type" value="Genomic_DNA"/>
</dbReference>
<name>A0A098EEU2_9ZZZZ</name>
<proteinExistence type="predicted"/>